<comment type="caution">
    <text evidence="4">The sequence shown here is derived from an EMBL/GenBank/DDBJ whole genome shotgun (WGS) entry which is preliminary data.</text>
</comment>
<dbReference type="AlphaFoldDB" id="A0AAV8WI24"/>
<gene>
    <name evidence="4" type="ORF">NQ314_021489</name>
</gene>
<comment type="cofactor">
    <cofactor evidence="1">
        <name>a divalent metal cation</name>
        <dbReference type="ChEBI" id="CHEBI:60240"/>
    </cofactor>
</comment>
<accession>A0AAV8WI24</accession>
<sequence length="176" mass="20082">MPLLRELRLNEQDDLKNYLRMPGHVFDELLSKISITTYNKKGYCKSISPEERLVATLRFLATGQSYESLKFSTGIAAQTLGCIIPDTCRALCKVLQKYLKMPETTKEWEDIALGFKTRWHMINCGGKHIRISPPPGSGALYYNYKKFYSIVLMAVVNHSYEFVYVDVGKQGRISDG</sequence>
<dbReference type="Proteomes" id="UP001162156">
    <property type="component" value="Unassembled WGS sequence"/>
</dbReference>
<protein>
    <recommendedName>
        <fullName evidence="3">DDE Tnp4 domain-containing protein</fullName>
    </recommendedName>
</protein>
<feature type="domain" description="DDE Tnp4" evidence="3">
    <location>
        <begin position="126"/>
        <end position="175"/>
    </location>
</feature>
<organism evidence="4 5">
    <name type="scientific">Rhamnusium bicolor</name>
    <dbReference type="NCBI Taxonomy" id="1586634"/>
    <lineage>
        <taxon>Eukaryota</taxon>
        <taxon>Metazoa</taxon>
        <taxon>Ecdysozoa</taxon>
        <taxon>Arthropoda</taxon>
        <taxon>Hexapoda</taxon>
        <taxon>Insecta</taxon>
        <taxon>Pterygota</taxon>
        <taxon>Neoptera</taxon>
        <taxon>Endopterygota</taxon>
        <taxon>Coleoptera</taxon>
        <taxon>Polyphaga</taxon>
        <taxon>Cucujiformia</taxon>
        <taxon>Chrysomeloidea</taxon>
        <taxon>Cerambycidae</taxon>
        <taxon>Lepturinae</taxon>
        <taxon>Rhagiini</taxon>
        <taxon>Rhamnusium</taxon>
    </lineage>
</organism>
<evidence type="ECO:0000259" key="3">
    <source>
        <dbReference type="Pfam" id="PF13359"/>
    </source>
</evidence>
<evidence type="ECO:0000256" key="1">
    <source>
        <dbReference type="ARBA" id="ARBA00001968"/>
    </source>
</evidence>
<proteinExistence type="predicted"/>
<name>A0AAV8WI24_9CUCU</name>
<keyword evidence="2" id="KW-0479">Metal-binding</keyword>
<evidence type="ECO:0000313" key="4">
    <source>
        <dbReference type="EMBL" id="KAJ8926168.1"/>
    </source>
</evidence>
<dbReference type="GO" id="GO:0046872">
    <property type="term" value="F:metal ion binding"/>
    <property type="evidence" value="ECO:0007669"/>
    <property type="project" value="UniProtKB-KW"/>
</dbReference>
<feature type="non-terminal residue" evidence="4">
    <location>
        <position position="176"/>
    </location>
</feature>
<evidence type="ECO:0000313" key="5">
    <source>
        <dbReference type="Proteomes" id="UP001162156"/>
    </source>
</evidence>
<reference evidence="4" key="1">
    <citation type="journal article" date="2023" name="Insect Mol. Biol.">
        <title>Genome sequencing provides insights into the evolution of gene families encoding plant cell wall-degrading enzymes in longhorned beetles.</title>
        <authorList>
            <person name="Shin N.R."/>
            <person name="Okamura Y."/>
            <person name="Kirsch R."/>
            <person name="Pauchet Y."/>
        </authorList>
    </citation>
    <scope>NUCLEOTIDE SEQUENCE</scope>
    <source>
        <strain evidence="4">RBIC_L_NR</strain>
    </source>
</reference>
<dbReference type="EMBL" id="JANEYF010006006">
    <property type="protein sequence ID" value="KAJ8926168.1"/>
    <property type="molecule type" value="Genomic_DNA"/>
</dbReference>
<keyword evidence="5" id="KW-1185">Reference proteome</keyword>
<dbReference type="Pfam" id="PF13359">
    <property type="entry name" value="DDE_Tnp_4"/>
    <property type="match status" value="1"/>
</dbReference>
<evidence type="ECO:0000256" key="2">
    <source>
        <dbReference type="ARBA" id="ARBA00022723"/>
    </source>
</evidence>
<dbReference type="InterPro" id="IPR027806">
    <property type="entry name" value="HARBI1_dom"/>
</dbReference>